<protein>
    <submittedName>
        <fullName evidence="1">ATPase AAA</fullName>
    </submittedName>
</protein>
<dbReference type="InterPro" id="IPR052922">
    <property type="entry name" value="Cytidylate_Kinase-2"/>
</dbReference>
<evidence type="ECO:0000313" key="1">
    <source>
        <dbReference type="EMBL" id="KLN36283.1"/>
    </source>
</evidence>
<keyword evidence="2" id="KW-1185">Reference proteome</keyword>
<comment type="caution">
    <text evidence="1">The sequence shown here is derived from an EMBL/GenBank/DDBJ whole genome shotgun (WGS) entry which is preliminary data.</text>
</comment>
<dbReference type="AlphaFoldDB" id="A0A0H2KT04"/>
<accession>A0A0H2KT04</accession>
<dbReference type="RefSeq" id="WP_047230848.1">
    <property type="nucleotide sequence ID" value="NZ_JNBQ01000001.1"/>
</dbReference>
<dbReference type="STRING" id="264251.FB00_00070"/>
<evidence type="ECO:0000313" key="2">
    <source>
        <dbReference type="Proteomes" id="UP000035265"/>
    </source>
</evidence>
<dbReference type="PANTHER" id="PTHR37816:SF1">
    <property type="entry name" value="TOXIN"/>
    <property type="match status" value="1"/>
</dbReference>
<sequence length="195" mass="22046">MALVGPDDDVVARLGRVPGRIAVAGVSGSGKTTLARRLGARLGIPHTELDALHHGPAWTPRPAFLDDVRSLVAQDAFVTEWQYTAARPLVLARAEVVVWLDLPTHVTMRQVVVRTLRRSVRREVLWNGNVEPPLWRTWYRAPEENIVRWAWTTRHKYRDLPAEVGRDAPDVLVVRLRSRREVERWLAALPVVDGA</sequence>
<organism evidence="1 2">
    <name type="scientific">Cellulosimicrobium funkei</name>
    <dbReference type="NCBI Taxonomy" id="264251"/>
    <lineage>
        <taxon>Bacteria</taxon>
        <taxon>Bacillati</taxon>
        <taxon>Actinomycetota</taxon>
        <taxon>Actinomycetes</taxon>
        <taxon>Micrococcales</taxon>
        <taxon>Promicromonosporaceae</taxon>
        <taxon>Cellulosimicrobium</taxon>
    </lineage>
</organism>
<dbReference type="EMBL" id="JNBQ01000001">
    <property type="protein sequence ID" value="KLN36283.1"/>
    <property type="molecule type" value="Genomic_DNA"/>
</dbReference>
<gene>
    <name evidence="1" type="ORF">FB00_00070</name>
</gene>
<proteinExistence type="predicted"/>
<reference evidence="1 2" key="1">
    <citation type="submission" date="2014-05" db="EMBL/GenBank/DDBJ databases">
        <title>Cellulosimicrobium funkei U11 genome.</title>
        <authorList>
            <person name="Hu C."/>
            <person name="Gong Y."/>
            <person name="Wan W."/>
            <person name="Jiang M."/>
        </authorList>
    </citation>
    <scope>NUCLEOTIDE SEQUENCE [LARGE SCALE GENOMIC DNA]</scope>
    <source>
        <strain evidence="1 2">U11</strain>
    </source>
</reference>
<dbReference type="Proteomes" id="UP000035265">
    <property type="component" value="Unassembled WGS sequence"/>
</dbReference>
<dbReference type="SUPFAM" id="SSF52540">
    <property type="entry name" value="P-loop containing nucleoside triphosphate hydrolases"/>
    <property type="match status" value="1"/>
</dbReference>
<dbReference type="PATRIC" id="fig|264251.5.peg.14"/>
<dbReference type="Gene3D" id="3.40.50.300">
    <property type="entry name" value="P-loop containing nucleotide triphosphate hydrolases"/>
    <property type="match status" value="1"/>
</dbReference>
<dbReference type="InterPro" id="IPR027417">
    <property type="entry name" value="P-loop_NTPase"/>
</dbReference>
<name>A0A0H2KT04_9MICO</name>
<dbReference type="PANTHER" id="PTHR37816">
    <property type="entry name" value="YALI0E33011P"/>
    <property type="match status" value="1"/>
</dbReference>